<evidence type="ECO:0000256" key="3">
    <source>
        <dbReference type="ARBA" id="ARBA00004931"/>
    </source>
</evidence>
<dbReference type="PANTHER" id="PTHR42743">
    <property type="entry name" value="AMINO-ACID AMINOTRANSFERASE"/>
    <property type="match status" value="1"/>
</dbReference>
<dbReference type="InterPro" id="IPR043132">
    <property type="entry name" value="BCAT-like_C"/>
</dbReference>
<comment type="catalytic activity">
    <reaction evidence="10">
        <text>L-leucine + 2-oxoglutarate = 4-methyl-2-oxopentanoate + L-glutamate</text>
        <dbReference type="Rhea" id="RHEA:18321"/>
        <dbReference type="ChEBI" id="CHEBI:16810"/>
        <dbReference type="ChEBI" id="CHEBI:17865"/>
        <dbReference type="ChEBI" id="CHEBI:29985"/>
        <dbReference type="ChEBI" id="CHEBI:57427"/>
        <dbReference type="EC" id="2.6.1.42"/>
    </reaction>
</comment>
<dbReference type="Gene3D" id="3.30.470.10">
    <property type="match status" value="1"/>
</dbReference>
<evidence type="ECO:0000256" key="2">
    <source>
        <dbReference type="ARBA" id="ARBA00004824"/>
    </source>
</evidence>
<comment type="catalytic activity">
    <reaction evidence="9">
        <text>L-isoleucine + 2-oxoglutarate = (S)-3-methyl-2-oxopentanoate + L-glutamate</text>
        <dbReference type="Rhea" id="RHEA:24801"/>
        <dbReference type="ChEBI" id="CHEBI:16810"/>
        <dbReference type="ChEBI" id="CHEBI:29985"/>
        <dbReference type="ChEBI" id="CHEBI:35146"/>
        <dbReference type="ChEBI" id="CHEBI:58045"/>
        <dbReference type="EC" id="2.6.1.42"/>
    </reaction>
</comment>
<evidence type="ECO:0000256" key="6">
    <source>
        <dbReference type="ARBA" id="ARBA00013053"/>
    </source>
</evidence>
<dbReference type="Pfam" id="PF01063">
    <property type="entry name" value="Aminotran_4"/>
    <property type="match status" value="1"/>
</dbReference>
<reference evidence="13" key="1">
    <citation type="submission" date="2022-10" db="EMBL/GenBank/DDBJ databases">
        <title>Gaoshiqiia sediminis gen. nov., sp. nov., isolated from coastal sediment.</title>
        <authorList>
            <person name="Yu W.X."/>
            <person name="Mu D.S."/>
            <person name="Du J.Z."/>
            <person name="Liang Y.Q."/>
        </authorList>
    </citation>
    <scope>NUCLEOTIDE SEQUENCE</scope>
    <source>
        <strain evidence="13">A06</strain>
    </source>
</reference>
<dbReference type="Gene3D" id="3.20.10.10">
    <property type="entry name" value="D-amino Acid Aminotransferase, subunit A, domain 2"/>
    <property type="match status" value="1"/>
</dbReference>
<keyword evidence="13" id="KW-0808">Transferase</keyword>
<keyword evidence="13" id="KW-0032">Aminotransferase</keyword>
<gene>
    <name evidence="13" type="ORF">N2K84_17775</name>
</gene>
<dbReference type="EC" id="2.6.1.42" evidence="6"/>
<dbReference type="PROSITE" id="PS00770">
    <property type="entry name" value="AA_TRANSFER_CLASS_4"/>
    <property type="match status" value="1"/>
</dbReference>
<protein>
    <recommendedName>
        <fullName evidence="6">branched-chain-amino-acid transaminase</fullName>
        <ecNumber evidence="6">2.6.1.42</ecNumber>
    </recommendedName>
</protein>
<keyword evidence="7 12" id="KW-0663">Pyridoxal phosphate</keyword>
<evidence type="ECO:0000256" key="12">
    <source>
        <dbReference type="RuleBase" id="RU004516"/>
    </source>
</evidence>
<evidence type="ECO:0000256" key="8">
    <source>
        <dbReference type="ARBA" id="ARBA00048212"/>
    </source>
</evidence>
<dbReference type="EMBL" id="JAPAAF010000042">
    <property type="protein sequence ID" value="MCW0484593.1"/>
    <property type="molecule type" value="Genomic_DNA"/>
</dbReference>
<dbReference type="InterPro" id="IPR001544">
    <property type="entry name" value="Aminotrans_IV"/>
</dbReference>
<dbReference type="SUPFAM" id="SSF56752">
    <property type="entry name" value="D-aminoacid aminotransferase-like PLP-dependent enzymes"/>
    <property type="match status" value="1"/>
</dbReference>
<proteinExistence type="inferred from homology"/>
<dbReference type="GO" id="GO:0005829">
    <property type="term" value="C:cytosol"/>
    <property type="evidence" value="ECO:0007669"/>
    <property type="project" value="TreeGrafter"/>
</dbReference>
<evidence type="ECO:0000256" key="10">
    <source>
        <dbReference type="ARBA" id="ARBA00049229"/>
    </source>
</evidence>
<evidence type="ECO:0000256" key="9">
    <source>
        <dbReference type="ARBA" id="ARBA00048798"/>
    </source>
</evidence>
<comment type="similarity">
    <text evidence="5 11">Belongs to the class-IV pyridoxal-phosphate-dependent aminotransferase family.</text>
</comment>
<evidence type="ECO:0000256" key="7">
    <source>
        <dbReference type="ARBA" id="ARBA00022898"/>
    </source>
</evidence>
<comment type="pathway">
    <text evidence="3">Amino-acid biosynthesis; L-valine biosynthesis; L-valine from pyruvate: step 4/4.</text>
</comment>
<dbReference type="CDD" id="cd00449">
    <property type="entry name" value="PLPDE_IV"/>
    <property type="match status" value="1"/>
</dbReference>
<comment type="pathway">
    <text evidence="2">Amino-acid biosynthesis; L-isoleucine biosynthesis; L-isoleucine from 2-oxobutanoate: step 4/4.</text>
</comment>
<dbReference type="GO" id="GO:0046394">
    <property type="term" value="P:carboxylic acid biosynthetic process"/>
    <property type="evidence" value="ECO:0007669"/>
    <property type="project" value="UniProtKB-ARBA"/>
</dbReference>
<evidence type="ECO:0000256" key="5">
    <source>
        <dbReference type="ARBA" id="ARBA00009320"/>
    </source>
</evidence>
<evidence type="ECO:0000256" key="4">
    <source>
        <dbReference type="ARBA" id="ARBA00005072"/>
    </source>
</evidence>
<dbReference type="RefSeq" id="WP_282593184.1">
    <property type="nucleotide sequence ID" value="NZ_JAPAAF010000042.1"/>
</dbReference>
<dbReference type="AlphaFoldDB" id="A0AA42C738"/>
<evidence type="ECO:0000256" key="11">
    <source>
        <dbReference type="RuleBase" id="RU004106"/>
    </source>
</evidence>
<organism evidence="13 14">
    <name type="scientific">Gaoshiqia sediminis</name>
    <dbReference type="NCBI Taxonomy" id="2986998"/>
    <lineage>
        <taxon>Bacteria</taxon>
        <taxon>Pseudomonadati</taxon>
        <taxon>Bacteroidota</taxon>
        <taxon>Bacteroidia</taxon>
        <taxon>Marinilabiliales</taxon>
        <taxon>Prolixibacteraceae</taxon>
        <taxon>Gaoshiqia</taxon>
    </lineage>
</organism>
<keyword evidence="14" id="KW-1185">Reference proteome</keyword>
<comment type="pathway">
    <text evidence="4">Amino-acid biosynthesis; L-leucine biosynthesis; L-leucine from 3-methyl-2-oxobutanoate: step 4/4.</text>
</comment>
<dbReference type="GO" id="GO:0004084">
    <property type="term" value="F:branched-chain-amino-acid transaminase activity"/>
    <property type="evidence" value="ECO:0007669"/>
    <property type="project" value="UniProtKB-EC"/>
</dbReference>
<dbReference type="InterPro" id="IPR050571">
    <property type="entry name" value="Class-IV_PLP-Dep_Aminotrnsfr"/>
</dbReference>
<accession>A0AA42C738</accession>
<name>A0AA42C738_9BACT</name>
<dbReference type="InterPro" id="IPR043131">
    <property type="entry name" value="BCAT-like_N"/>
</dbReference>
<comment type="caution">
    <text evidence="13">The sequence shown here is derived from an EMBL/GenBank/DDBJ whole genome shotgun (WGS) entry which is preliminary data.</text>
</comment>
<comment type="cofactor">
    <cofactor evidence="1 12">
        <name>pyridoxal 5'-phosphate</name>
        <dbReference type="ChEBI" id="CHEBI:597326"/>
    </cofactor>
</comment>
<comment type="catalytic activity">
    <reaction evidence="8">
        <text>L-valine + 2-oxoglutarate = 3-methyl-2-oxobutanoate + L-glutamate</text>
        <dbReference type="Rhea" id="RHEA:24813"/>
        <dbReference type="ChEBI" id="CHEBI:11851"/>
        <dbReference type="ChEBI" id="CHEBI:16810"/>
        <dbReference type="ChEBI" id="CHEBI:29985"/>
        <dbReference type="ChEBI" id="CHEBI:57762"/>
        <dbReference type="EC" id="2.6.1.42"/>
    </reaction>
</comment>
<sequence length="276" mass="31969">MNNVKISGKFYLENDLMLLVENMKQPVGVIKQVYEVLRVVNGKPLFWEHHFARFLESCSIADVLCNDSASDFRGQLARLIEMNRLGEGNIRIDLFQLENDRMFRYAFIPHSYPSATDYERGVPLGLLHAERENPHAKIVHQVLRDQANQLMVDNNWYEVLLVDHEGRITEGSRSNVFFVRDDRFFTPRASQILLGITRSKVLECIDRLGYLFEEADIFVDDLATFDAVFLTGTSPQVLPVSRIEKINFQVENHAMRQVQDKFNKVVADYLLQPNNM</sequence>
<dbReference type="InterPro" id="IPR018300">
    <property type="entry name" value="Aminotrans_IV_CS"/>
</dbReference>
<evidence type="ECO:0000313" key="14">
    <source>
        <dbReference type="Proteomes" id="UP001163821"/>
    </source>
</evidence>
<evidence type="ECO:0000313" key="13">
    <source>
        <dbReference type="EMBL" id="MCW0484593.1"/>
    </source>
</evidence>
<evidence type="ECO:0000256" key="1">
    <source>
        <dbReference type="ARBA" id="ARBA00001933"/>
    </source>
</evidence>
<dbReference type="PANTHER" id="PTHR42743:SF11">
    <property type="entry name" value="AMINODEOXYCHORISMATE LYASE"/>
    <property type="match status" value="1"/>
</dbReference>
<dbReference type="Proteomes" id="UP001163821">
    <property type="component" value="Unassembled WGS sequence"/>
</dbReference>
<dbReference type="InterPro" id="IPR036038">
    <property type="entry name" value="Aminotransferase-like"/>
</dbReference>